<evidence type="ECO:0000259" key="1">
    <source>
        <dbReference type="PROSITE" id="PS00028"/>
    </source>
</evidence>
<keyword evidence="2" id="KW-1185">Reference proteome</keyword>
<dbReference type="InterPro" id="IPR036465">
    <property type="entry name" value="vWFA_dom_sf"/>
</dbReference>
<dbReference type="InterPro" id="IPR046349">
    <property type="entry name" value="C1-like_sf"/>
</dbReference>
<dbReference type="PANTHER" id="PTHR12695">
    <property type="entry name" value="GENERAL TRANSCRIPTION FACTOR IIH SUBUNIT 2"/>
    <property type="match status" value="1"/>
</dbReference>
<dbReference type="InterPro" id="IPR013087">
    <property type="entry name" value="Znf_C2H2_type"/>
</dbReference>
<dbReference type="SUPFAM" id="SSF57889">
    <property type="entry name" value="Cysteine-rich domain"/>
    <property type="match status" value="1"/>
</dbReference>
<accession>A0A6P6RWE1</accession>
<dbReference type="SMART" id="SM01047">
    <property type="entry name" value="C1_4"/>
    <property type="match status" value="1"/>
</dbReference>
<dbReference type="InterPro" id="IPR007198">
    <property type="entry name" value="Ssl1-like"/>
</dbReference>
<reference evidence="3" key="1">
    <citation type="submission" date="2025-08" db="UniProtKB">
        <authorList>
            <consortium name="RefSeq"/>
        </authorList>
    </citation>
    <scope>IDENTIFICATION</scope>
</reference>
<dbReference type="GO" id="GO:0006289">
    <property type="term" value="P:nucleotide-excision repair"/>
    <property type="evidence" value="ECO:0007669"/>
    <property type="project" value="TreeGrafter"/>
</dbReference>
<dbReference type="RefSeq" id="XP_026192201.1">
    <property type="nucleotide sequence ID" value="XM_026336416.1"/>
</dbReference>
<dbReference type="GO" id="GO:0005675">
    <property type="term" value="C:transcription factor TFIIH holo complex"/>
    <property type="evidence" value="ECO:0007669"/>
    <property type="project" value="TreeGrafter"/>
</dbReference>
<proteinExistence type="predicted"/>
<evidence type="ECO:0000313" key="2">
    <source>
        <dbReference type="Proteomes" id="UP000515125"/>
    </source>
</evidence>
<dbReference type="Gene3D" id="3.40.50.410">
    <property type="entry name" value="von Willebrand factor, type A domain"/>
    <property type="match status" value="1"/>
</dbReference>
<feature type="domain" description="C2H2-type" evidence="1">
    <location>
        <begin position="412"/>
        <end position="433"/>
    </location>
</feature>
<dbReference type="Gene3D" id="3.30.40.10">
    <property type="entry name" value="Zinc/RING finger domain, C3HC4 (zinc finger)"/>
    <property type="match status" value="1"/>
</dbReference>
<organism evidence="2 3">
    <name type="scientific">Cyclospora cayetanensis</name>
    <dbReference type="NCBI Taxonomy" id="88456"/>
    <lineage>
        <taxon>Eukaryota</taxon>
        <taxon>Sar</taxon>
        <taxon>Alveolata</taxon>
        <taxon>Apicomplexa</taxon>
        <taxon>Conoidasida</taxon>
        <taxon>Coccidia</taxon>
        <taxon>Eucoccidiorida</taxon>
        <taxon>Eimeriorina</taxon>
        <taxon>Eimeriidae</taxon>
        <taxon>Cyclospora</taxon>
    </lineage>
</organism>
<dbReference type="PANTHER" id="PTHR12695:SF2">
    <property type="entry name" value="GENERAL TRANSCRIPTION FACTOR IIH SUBUNIT 2-RELATED"/>
    <property type="match status" value="1"/>
</dbReference>
<sequence length="464" mass="50489">MKQRNPADYPSVDEVLQGLEGNATASATALEQDIYGQYAWEREVERSWECVVEAEGQLRLVGGEESGVEDRQGPPRDSHIKRALLRSLVILIDATDAMRETDFKPDRLTCATQLLEDFLESFLLQNPLAQIALVFMADAAAEVLCPAAAAVAAEASPAALGAPSSTPGASSLTIGTSSYFSSNVEELVTALVARRRRRNFPTAHAPSLKNGLDRARALLGAVPPYCTREVLVLYGSIRTCDVGSIEESIEELKKMRARCSIVSLSPEVHIVKALATQTDGSFGVALHRDHLRSLLMQHTQPPAWLEGLQPCLIRVGFPSFKESSTAALCSCHSLPRFRTYTCPLCSAKLCDVPCSCLCCSLHLLSPADVSRSFHSLCLPEAFEPGCSPWGLCVYTQFSSRIRWVCCGAASRCPDCRNVFCRECDIFSHEQLRHCPFCVMDDIANIGDAPDSSMPTKGGPSNTRA</sequence>
<dbReference type="InterPro" id="IPR004595">
    <property type="entry name" value="TFIIH_C1-like_dom"/>
</dbReference>
<protein>
    <submittedName>
        <fullName evidence="3">General transcription factor IIH subunit 2</fullName>
    </submittedName>
</protein>
<name>A0A6P6RWE1_9EIME</name>
<gene>
    <name evidence="3" type="primary">LOC34620207</name>
</gene>
<dbReference type="SUPFAM" id="SSF53300">
    <property type="entry name" value="vWA-like"/>
    <property type="match status" value="1"/>
</dbReference>
<dbReference type="InterPro" id="IPR013083">
    <property type="entry name" value="Znf_RING/FYVE/PHD"/>
</dbReference>
<dbReference type="GO" id="GO:0006357">
    <property type="term" value="P:regulation of transcription by RNA polymerase II"/>
    <property type="evidence" value="ECO:0007669"/>
    <property type="project" value="TreeGrafter"/>
</dbReference>
<dbReference type="AlphaFoldDB" id="A0A6P6RWE1"/>
<dbReference type="OrthoDB" id="284275at2759"/>
<dbReference type="PROSITE" id="PS00028">
    <property type="entry name" value="ZINC_FINGER_C2H2_1"/>
    <property type="match status" value="1"/>
</dbReference>
<dbReference type="Pfam" id="PF04056">
    <property type="entry name" value="Ssl1"/>
    <property type="match status" value="2"/>
</dbReference>
<dbReference type="GeneID" id="34620207"/>
<dbReference type="Proteomes" id="UP000515125">
    <property type="component" value="Unplaced"/>
</dbReference>
<evidence type="ECO:0000313" key="3">
    <source>
        <dbReference type="RefSeq" id="XP_026192201.1"/>
    </source>
</evidence>
<dbReference type="GO" id="GO:0008270">
    <property type="term" value="F:zinc ion binding"/>
    <property type="evidence" value="ECO:0007669"/>
    <property type="project" value="InterPro"/>
</dbReference>